<dbReference type="EMBL" id="CP059488">
    <property type="protein sequence ID" value="QQD71968.1"/>
    <property type="molecule type" value="Genomic_DNA"/>
</dbReference>
<dbReference type="Gene3D" id="3.40.50.300">
    <property type="entry name" value="P-loop containing nucleotide triphosphate hydrolases"/>
    <property type="match status" value="2"/>
</dbReference>
<keyword evidence="3" id="KW-0067">ATP-binding</keyword>
<comment type="similarity">
    <text evidence="1">Belongs to the TrbE/VirB4 family.</text>
</comment>
<keyword evidence="2" id="KW-0547">Nucleotide-binding</keyword>
<evidence type="ECO:0000313" key="6">
    <source>
        <dbReference type="Proteomes" id="UP000595420"/>
    </source>
</evidence>
<dbReference type="SMART" id="SM00382">
    <property type="entry name" value="AAA"/>
    <property type="match status" value="1"/>
</dbReference>
<evidence type="ECO:0000256" key="2">
    <source>
        <dbReference type="ARBA" id="ARBA00022741"/>
    </source>
</evidence>
<dbReference type="PANTHER" id="PTHR30121">
    <property type="entry name" value="UNCHARACTERIZED PROTEIN YJGR-RELATED"/>
    <property type="match status" value="1"/>
</dbReference>
<feature type="domain" description="AAA+ ATPase" evidence="4">
    <location>
        <begin position="464"/>
        <end position="720"/>
    </location>
</feature>
<dbReference type="InterPro" id="IPR051162">
    <property type="entry name" value="T4SS_component"/>
</dbReference>
<dbReference type="Proteomes" id="UP000595420">
    <property type="component" value="Chromosome"/>
</dbReference>
<gene>
    <name evidence="5" type="ORF">H2515_11090</name>
</gene>
<dbReference type="RefSeq" id="WP_198660150.1">
    <property type="nucleotide sequence ID" value="NZ_CP059488.1"/>
</dbReference>
<accession>A0A7T4WC94</accession>
<dbReference type="InterPro" id="IPR027417">
    <property type="entry name" value="P-loop_NTPase"/>
</dbReference>
<dbReference type="AlphaFoldDB" id="A0A7T4WC94"/>
<organism evidence="5 6">
    <name type="scientific">Acidithiobacillus ferrivorans</name>
    <dbReference type="NCBI Taxonomy" id="160808"/>
    <lineage>
        <taxon>Bacteria</taxon>
        <taxon>Pseudomonadati</taxon>
        <taxon>Pseudomonadota</taxon>
        <taxon>Acidithiobacillia</taxon>
        <taxon>Acidithiobacillales</taxon>
        <taxon>Acidithiobacillaceae</taxon>
        <taxon>Acidithiobacillus</taxon>
    </lineage>
</organism>
<dbReference type="GO" id="GO:0005524">
    <property type="term" value="F:ATP binding"/>
    <property type="evidence" value="ECO:0007669"/>
    <property type="project" value="UniProtKB-KW"/>
</dbReference>
<dbReference type="InterPro" id="IPR018145">
    <property type="entry name" value="CagE_TrbE_VirB_cntrl_dom"/>
</dbReference>
<sequence length="834" mass="92853">MLNIQEFRKKVRALPDLLNIAFMVGQYDFVKGPYAIALQKDGSLLSGFRFSGPDLESMSVNNINALSGTLNAALARLGSGWSVHITSIRYPANGYIPVEDCHFPDPVSQLIDDERRGQYERESAHYLSEYYCTIAWQTPPDAETGMSSAIVTRPHRKKGQSKGMGFESIIGKYRQTFENILSMFSSRCKVVPLDERNLLTHLHECLTGDRHPVNPPHVPAYLDMLIGHHDFVAGLEPQLDGRHIRVVTFIGYPQDGFPEILEGLSSLPFPLRYTTRFILLDPADALPLIDKYRKAWFGARHTLGSQIGAQFTGEASTSTSEDTEAVRLAFDAQQAKADASSGMVRFGYFTATVVLRDADEKVLLDRVKSVESYLNNLGFVAKVETTNAVEAFLGSIPGHTWENVRRPLMHSANFVDLSPKTSVWAGSERCPSPLMKQSENLAPALFYAATSGSTPYRFNLHVGDVGHALIVGPTGAGKSTLLALMAAQWRRYKGARVIGFDKGRSMYALCEAVGGAHYDIAGELSDLTFAPLAGINKSQAERVFAEEWLEAACELQGMTIRPRERDVIHTAIEGLSQEEGRSLTDVRSLLQDEQIKAAIGFYTGMGRTGTLLDARTDTLSMDNRFTIFEMEHLLTGTDQAKLTTGPVLLYIFHRIEQMLDGSPTLIPLDEGWLMLDNPQFLAKLAEWLVTLRKKNAAVVFATTSLSHLAKSPLLPILKESCPTKIFLPNAEATSQDLLPMYRDMGLNDRQVELLQTATPKSDYYVFTPDGHRRINLAMGPIALAFCGVSDPRDVKRIAELKESYGQQWPVAWLRERLPANRQDWVEYAKRMFEM</sequence>
<evidence type="ECO:0000259" key="4">
    <source>
        <dbReference type="SMART" id="SM00382"/>
    </source>
</evidence>
<dbReference type="SUPFAM" id="SSF52540">
    <property type="entry name" value="P-loop containing nucleoside triphosphate hydrolases"/>
    <property type="match status" value="1"/>
</dbReference>
<dbReference type="Pfam" id="PF03135">
    <property type="entry name" value="CagE_TrbE_VirB"/>
    <property type="match status" value="1"/>
</dbReference>
<dbReference type="InterPro" id="IPR003593">
    <property type="entry name" value="AAA+_ATPase"/>
</dbReference>
<protein>
    <submittedName>
        <fullName evidence="5">Conjugal transfer protein TrbE</fullName>
    </submittedName>
</protein>
<proteinExistence type="inferred from homology"/>
<evidence type="ECO:0000256" key="1">
    <source>
        <dbReference type="ARBA" id="ARBA00006512"/>
    </source>
</evidence>
<reference evidence="5 6" key="1">
    <citation type="submission" date="2020-07" db="EMBL/GenBank/DDBJ databases">
        <title>Complete genome sequence analysis of Acidithiobacillus ferrivorans XJFY6S-08 reveals extreme environmental adaptation to alpine acid mine drainage.</title>
        <authorList>
            <person name="Yan L."/>
            <person name="Ni Y."/>
        </authorList>
    </citation>
    <scope>NUCLEOTIDE SEQUENCE [LARGE SCALE GENOMIC DNA]</scope>
    <source>
        <strain evidence="5 6">XJFY6S-08</strain>
    </source>
</reference>
<evidence type="ECO:0000256" key="3">
    <source>
        <dbReference type="ARBA" id="ARBA00022840"/>
    </source>
</evidence>
<dbReference type="PANTHER" id="PTHR30121:SF12">
    <property type="entry name" value="TYPE IV SECRETION SYSTEM PROTEIN CAGE"/>
    <property type="match status" value="1"/>
</dbReference>
<evidence type="ECO:0000313" key="5">
    <source>
        <dbReference type="EMBL" id="QQD71968.1"/>
    </source>
</evidence>
<name>A0A7T4WC94_9PROT</name>